<gene>
    <name evidence="1" type="ORF">DVK85_02335</name>
</gene>
<dbReference type="KEGG" id="fat:DVK85_02335"/>
<sequence>MKNTSSKGNKSYLPSRTCSVCECEFTWREK</sequence>
<dbReference type="InterPro" id="IPR017136">
    <property type="entry name" value="UCP037205"/>
</dbReference>
<dbReference type="EMBL" id="CP031188">
    <property type="protein sequence ID" value="AXG73126.1"/>
    <property type="molecule type" value="Genomic_DNA"/>
</dbReference>
<dbReference type="Proteomes" id="UP000253951">
    <property type="component" value="Chromosome"/>
</dbReference>
<dbReference type="AlphaFoldDB" id="A0A345H966"/>
<evidence type="ECO:0000313" key="1">
    <source>
        <dbReference type="EMBL" id="AXG73126.1"/>
    </source>
</evidence>
<proteinExistence type="predicted"/>
<dbReference type="Pfam" id="PF10013">
    <property type="entry name" value="DUF2256"/>
    <property type="match status" value="1"/>
</dbReference>
<keyword evidence="2" id="KW-1185">Reference proteome</keyword>
<organism evidence="1 2">
    <name type="scientific">Flavobacterium arcticum</name>
    <dbReference type="NCBI Taxonomy" id="1784713"/>
    <lineage>
        <taxon>Bacteria</taxon>
        <taxon>Pseudomonadati</taxon>
        <taxon>Bacteroidota</taxon>
        <taxon>Flavobacteriia</taxon>
        <taxon>Flavobacteriales</taxon>
        <taxon>Flavobacteriaceae</taxon>
        <taxon>Flavobacterium</taxon>
    </lineage>
</organism>
<accession>A0A345H966</accession>
<name>A0A345H966_9FLAO</name>
<dbReference type="OrthoDB" id="27194at2"/>
<reference evidence="1 2" key="1">
    <citation type="submission" date="2018-07" db="EMBL/GenBank/DDBJ databases">
        <title>Complete genome sequence of Flavobacterium arcticum type strain SM1502T.</title>
        <authorList>
            <person name="Li Y."/>
            <person name="Li D.-D."/>
        </authorList>
    </citation>
    <scope>NUCLEOTIDE SEQUENCE [LARGE SCALE GENOMIC DNA]</scope>
    <source>
        <strain evidence="1 2">SM1502</strain>
    </source>
</reference>
<protein>
    <submittedName>
        <fullName evidence="1">DUF2256 domain-containing protein</fullName>
    </submittedName>
</protein>
<evidence type="ECO:0000313" key="2">
    <source>
        <dbReference type="Proteomes" id="UP000253951"/>
    </source>
</evidence>